<dbReference type="AlphaFoldDB" id="J3LQ68"/>
<dbReference type="EnsemblPlants" id="OB03G31940.1">
    <property type="protein sequence ID" value="OB03G31940.1"/>
    <property type="gene ID" value="OB03G31940"/>
</dbReference>
<dbReference type="Proteomes" id="UP000006038">
    <property type="component" value="Chromosome 3"/>
</dbReference>
<reference evidence="1" key="2">
    <citation type="submission" date="2013-04" db="UniProtKB">
        <authorList>
            <consortium name="EnsemblPlants"/>
        </authorList>
    </citation>
    <scope>IDENTIFICATION</scope>
</reference>
<accession>J3LQ68</accession>
<keyword evidence="2" id="KW-1185">Reference proteome</keyword>
<protein>
    <submittedName>
        <fullName evidence="1">Uncharacterized protein</fullName>
    </submittedName>
</protein>
<sequence>MILLGSFPTSFRNSSSSSPAIISRYSMISFRCVCDLILEMYLFAEGQFMLATTATTDGLESSRGCGWVTSAPMNITGSSSEKILGIWHGKLLYKAILQPPSFALIFKAKFVKNWEVSFLKLE</sequence>
<organism evidence="1">
    <name type="scientific">Oryza brachyantha</name>
    <name type="common">malo sina</name>
    <dbReference type="NCBI Taxonomy" id="4533"/>
    <lineage>
        <taxon>Eukaryota</taxon>
        <taxon>Viridiplantae</taxon>
        <taxon>Streptophyta</taxon>
        <taxon>Embryophyta</taxon>
        <taxon>Tracheophyta</taxon>
        <taxon>Spermatophyta</taxon>
        <taxon>Magnoliopsida</taxon>
        <taxon>Liliopsida</taxon>
        <taxon>Poales</taxon>
        <taxon>Poaceae</taxon>
        <taxon>BOP clade</taxon>
        <taxon>Oryzoideae</taxon>
        <taxon>Oryzeae</taxon>
        <taxon>Oryzinae</taxon>
        <taxon>Oryza</taxon>
    </lineage>
</organism>
<proteinExistence type="predicted"/>
<reference evidence="1" key="1">
    <citation type="journal article" date="2013" name="Nat. Commun.">
        <title>Whole-genome sequencing of Oryza brachyantha reveals mechanisms underlying Oryza genome evolution.</title>
        <authorList>
            <person name="Chen J."/>
            <person name="Huang Q."/>
            <person name="Gao D."/>
            <person name="Wang J."/>
            <person name="Lang Y."/>
            <person name="Liu T."/>
            <person name="Li B."/>
            <person name="Bai Z."/>
            <person name="Luis Goicoechea J."/>
            <person name="Liang C."/>
            <person name="Chen C."/>
            <person name="Zhang W."/>
            <person name="Sun S."/>
            <person name="Liao Y."/>
            <person name="Zhang X."/>
            <person name="Yang L."/>
            <person name="Song C."/>
            <person name="Wang M."/>
            <person name="Shi J."/>
            <person name="Liu G."/>
            <person name="Liu J."/>
            <person name="Zhou H."/>
            <person name="Zhou W."/>
            <person name="Yu Q."/>
            <person name="An N."/>
            <person name="Chen Y."/>
            <person name="Cai Q."/>
            <person name="Wang B."/>
            <person name="Liu B."/>
            <person name="Min J."/>
            <person name="Huang Y."/>
            <person name="Wu H."/>
            <person name="Li Z."/>
            <person name="Zhang Y."/>
            <person name="Yin Y."/>
            <person name="Song W."/>
            <person name="Jiang J."/>
            <person name="Jackson S.A."/>
            <person name="Wing R.A."/>
            <person name="Wang J."/>
            <person name="Chen M."/>
        </authorList>
    </citation>
    <scope>NUCLEOTIDE SEQUENCE [LARGE SCALE GENOMIC DNA]</scope>
    <source>
        <strain evidence="1">cv. IRGC 101232</strain>
    </source>
</reference>
<dbReference type="Gramene" id="OB03G31940.1">
    <property type="protein sequence ID" value="OB03G31940.1"/>
    <property type="gene ID" value="OB03G31940"/>
</dbReference>
<dbReference type="HOGENOM" id="CLU_2030318_0_0_1"/>
<evidence type="ECO:0000313" key="1">
    <source>
        <dbReference type="EnsemblPlants" id="OB03G31940.1"/>
    </source>
</evidence>
<evidence type="ECO:0000313" key="2">
    <source>
        <dbReference type="Proteomes" id="UP000006038"/>
    </source>
</evidence>
<name>J3LQ68_ORYBR</name>